<name>A0A839F2G8_9GAMM</name>
<proteinExistence type="predicted"/>
<gene>
    <name evidence="2" type="ORF">FHW12_000602</name>
</gene>
<dbReference type="Proteomes" id="UP000550401">
    <property type="component" value="Unassembled WGS sequence"/>
</dbReference>
<keyword evidence="1" id="KW-0732">Signal</keyword>
<comment type="caution">
    <text evidence="2">The sequence shown here is derived from an EMBL/GenBank/DDBJ whole genome shotgun (WGS) entry which is preliminary data.</text>
</comment>
<sequence>MTRWVAACVFALSITTNARALDGDADPTFGDGGQVAITRPLVGGGNGTKPTGDLLQREDGRYLWAAPLDDGSVWVGRSLRNGTPDATFGGLGGGRVTLPACGASRNVRLADDGAGGVVVWAGSCLVRLDGDGSVVVGFGGGADLPPAGFDAMGFARDAQGRYVLAGEAGPLELRVHRFTADGVADEAFGTHGGTVVVVPTTNGFADLYALAVRADGRILVGGDRGNTHGPNLVVVQLNEDGTPDPSWDGDGVVDLEPPQGYDRLIATALALDEDGSLVVSGMSSDGGVSCCLMLARFDASGQIVPSFGLRIFRLSTQPSLFGFFEQRDGVVLLPNRRIVMGTISFPFGAPFTHRTQYTLVRTFADGSIDASFGHDGWNSYTIADPTNTGQTGDYVQMHAIAYDRIDDSLLMLGRTFFEDDSTGDDYVTFVRARFDLVFADAFDR</sequence>
<dbReference type="Gene3D" id="2.80.10.50">
    <property type="match status" value="2"/>
</dbReference>
<dbReference type="RefSeq" id="WP_182529495.1">
    <property type="nucleotide sequence ID" value="NZ_JACGXL010000001.1"/>
</dbReference>
<dbReference type="InterPro" id="IPR013431">
    <property type="entry name" value="Delta_60_rpt"/>
</dbReference>
<evidence type="ECO:0000313" key="2">
    <source>
        <dbReference type="EMBL" id="MBA8886411.1"/>
    </source>
</evidence>
<dbReference type="NCBIfam" id="TIGR02608">
    <property type="entry name" value="delta_60_rpt"/>
    <property type="match status" value="4"/>
</dbReference>
<dbReference type="SUPFAM" id="SSF50998">
    <property type="entry name" value="Quinoprotein alcohol dehydrogenase-like"/>
    <property type="match status" value="1"/>
</dbReference>
<accession>A0A839F2G8</accession>
<dbReference type="AlphaFoldDB" id="A0A839F2G8"/>
<evidence type="ECO:0000313" key="3">
    <source>
        <dbReference type="Proteomes" id="UP000550401"/>
    </source>
</evidence>
<dbReference type="Pfam" id="PF17164">
    <property type="entry name" value="DUF5122"/>
    <property type="match status" value="1"/>
</dbReference>
<feature type="signal peptide" evidence="1">
    <location>
        <begin position="1"/>
        <end position="20"/>
    </location>
</feature>
<evidence type="ECO:0000256" key="1">
    <source>
        <dbReference type="SAM" id="SignalP"/>
    </source>
</evidence>
<keyword evidence="3" id="KW-1185">Reference proteome</keyword>
<reference evidence="2 3" key="1">
    <citation type="submission" date="2020-07" db="EMBL/GenBank/DDBJ databases">
        <title>Genomic Encyclopedia of Type Strains, Phase IV (KMG-V): Genome sequencing to study the core and pangenomes of soil and plant-associated prokaryotes.</title>
        <authorList>
            <person name="Whitman W."/>
        </authorList>
    </citation>
    <scope>NUCLEOTIDE SEQUENCE [LARGE SCALE GENOMIC DNA]</scope>
    <source>
        <strain evidence="2 3">RH2WT43</strain>
    </source>
</reference>
<dbReference type="EMBL" id="JACGXL010000001">
    <property type="protein sequence ID" value="MBA8886411.1"/>
    <property type="molecule type" value="Genomic_DNA"/>
</dbReference>
<organism evidence="2 3">
    <name type="scientific">Dokdonella fugitiva</name>
    <dbReference type="NCBI Taxonomy" id="328517"/>
    <lineage>
        <taxon>Bacteria</taxon>
        <taxon>Pseudomonadati</taxon>
        <taxon>Pseudomonadota</taxon>
        <taxon>Gammaproteobacteria</taxon>
        <taxon>Lysobacterales</taxon>
        <taxon>Rhodanobacteraceae</taxon>
        <taxon>Dokdonella</taxon>
    </lineage>
</organism>
<protein>
    <submittedName>
        <fullName evidence="2">Putative delta-60 repeat protein</fullName>
    </submittedName>
</protein>
<feature type="chain" id="PRO_5032383440" evidence="1">
    <location>
        <begin position="21"/>
        <end position="444"/>
    </location>
</feature>
<dbReference type="InterPro" id="IPR011047">
    <property type="entry name" value="Quinoprotein_ADH-like_sf"/>
</dbReference>